<evidence type="ECO:0000313" key="2">
    <source>
        <dbReference type="EMBL" id="GIJ27196.1"/>
    </source>
</evidence>
<gene>
    <name evidence="2" type="ORF">Vqi01_23580</name>
</gene>
<feature type="signal peptide" evidence="1">
    <location>
        <begin position="1"/>
        <end position="34"/>
    </location>
</feature>
<dbReference type="EMBL" id="BOPC01000030">
    <property type="protein sequence ID" value="GIJ27196.1"/>
    <property type="molecule type" value="Genomic_DNA"/>
</dbReference>
<organism evidence="2 3">
    <name type="scientific">Micromonospora qiuiae</name>
    <dbReference type="NCBI Taxonomy" id="502268"/>
    <lineage>
        <taxon>Bacteria</taxon>
        <taxon>Bacillati</taxon>
        <taxon>Actinomycetota</taxon>
        <taxon>Actinomycetes</taxon>
        <taxon>Micromonosporales</taxon>
        <taxon>Micromonosporaceae</taxon>
        <taxon>Micromonospora</taxon>
    </lineage>
</organism>
<keyword evidence="1" id="KW-0732">Signal</keyword>
<name>A0ABQ4JAK0_9ACTN</name>
<evidence type="ECO:0000313" key="3">
    <source>
        <dbReference type="Proteomes" id="UP000653076"/>
    </source>
</evidence>
<sequence length="123" mass="12739">MGSFRKSRQAAAAVVAVGALTAGLTFSTAGPASASTIKKGWVQLCAQGDYSAVVNSSSLISSRIVTPGTCDWWEWGARGWEQLTVIDIRSGRAVGSAWYNGAQSGIGLGAKGTTGGSQWIITW</sequence>
<accession>A0ABQ4JAK0</accession>
<dbReference type="RefSeq" id="WP_204034779.1">
    <property type="nucleotide sequence ID" value="NZ_BOPC01000030.1"/>
</dbReference>
<feature type="chain" id="PRO_5046928717" evidence="1">
    <location>
        <begin position="35"/>
        <end position="123"/>
    </location>
</feature>
<proteinExistence type="predicted"/>
<evidence type="ECO:0000256" key="1">
    <source>
        <dbReference type="SAM" id="SignalP"/>
    </source>
</evidence>
<dbReference type="Proteomes" id="UP000653076">
    <property type="component" value="Unassembled WGS sequence"/>
</dbReference>
<reference evidence="2 3" key="1">
    <citation type="submission" date="2021-01" db="EMBL/GenBank/DDBJ databases">
        <title>Whole genome shotgun sequence of Verrucosispora qiuiae NBRC 106684.</title>
        <authorList>
            <person name="Komaki H."/>
            <person name="Tamura T."/>
        </authorList>
    </citation>
    <scope>NUCLEOTIDE SEQUENCE [LARGE SCALE GENOMIC DNA]</scope>
    <source>
        <strain evidence="2 3">NBRC 106684</strain>
    </source>
</reference>
<protein>
    <submittedName>
        <fullName evidence="2">Uncharacterized protein</fullName>
    </submittedName>
</protein>
<comment type="caution">
    <text evidence="2">The sequence shown here is derived from an EMBL/GenBank/DDBJ whole genome shotgun (WGS) entry which is preliminary data.</text>
</comment>
<keyword evidence="3" id="KW-1185">Reference proteome</keyword>